<evidence type="ECO:0000313" key="6">
    <source>
        <dbReference type="EMBL" id="NXY36958.1"/>
    </source>
</evidence>
<dbReference type="PRINTS" id="PR00263">
    <property type="entry name" value="HBGFFGF"/>
</dbReference>
<gene>
    <name evidence="6" type="primary">Fgf4</name>
    <name evidence="6" type="ORF">PORRUF_R07984</name>
</gene>
<organism evidence="6 7">
    <name type="scientific">Pomatorhinus ruficollis</name>
    <name type="common">streak-breasted scimitar babbler</name>
    <dbReference type="NCBI Taxonomy" id="932028"/>
    <lineage>
        <taxon>Eukaryota</taxon>
        <taxon>Metazoa</taxon>
        <taxon>Chordata</taxon>
        <taxon>Craniata</taxon>
        <taxon>Vertebrata</taxon>
        <taxon>Euteleostomi</taxon>
        <taxon>Archelosauria</taxon>
        <taxon>Archosauria</taxon>
        <taxon>Dinosauria</taxon>
        <taxon>Saurischia</taxon>
        <taxon>Theropoda</taxon>
        <taxon>Coelurosauria</taxon>
        <taxon>Aves</taxon>
        <taxon>Neognathae</taxon>
        <taxon>Neoaves</taxon>
        <taxon>Telluraves</taxon>
        <taxon>Australaves</taxon>
        <taxon>Passeriformes</taxon>
        <taxon>Sylvioidea</taxon>
        <taxon>Timaliidae</taxon>
        <taxon>Pomatorhinus</taxon>
    </lineage>
</organism>
<dbReference type="Pfam" id="PF00167">
    <property type="entry name" value="FGF"/>
    <property type="match status" value="1"/>
</dbReference>
<keyword evidence="7" id="KW-1185">Reference proteome</keyword>
<name>A0A7L4JAT9_9PASS</name>
<protein>
    <recommendedName>
        <fullName evidence="5">Fibroblast growth factor</fullName>
        <shortName evidence="5">FGF</shortName>
    </recommendedName>
</protein>
<keyword evidence="3" id="KW-0221">Differentiation</keyword>
<proteinExistence type="inferred from homology"/>
<sequence>MPLPAALLPALLLGLLWPGAVRGRSPPGRLPAGPRQRRWDAALFARSGSTWSMRLWPPTESPLLGCGDPRWGWQPVGEGSRCHHTLQATPFCSPDFCVSCAGLLEISPVERGVVSIFGVRSGLFVAMNSKGKLYGSAHFSDECKFKEILLPNNYNAYESRIYPGMYIALSKNGRTKKGNKVSPTMTVTHFLPRI</sequence>
<dbReference type="SMART" id="SM00442">
    <property type="entry name" value="FGF"/>
    <property type="match status" value="1"/>
</dbReference>
<evidence type="ECO:0000256" key="5">
    <source>
        <dbReference type="RuleBase" id="RU049442"/>
    </source>
</evidence>
<reference evidence="6 7" key="1">
    <citation type="submission" date="2020-02" db="EMBL/GenBank/DDBJ databases">
        <title>Bird 10,000 Genomes (B10K) Project - Family phase.</title>
        <authorList>
            <person name="Zhang G."/>
        </authorList>
    </citation>
    <scope>NUCLEOTIDE SEQUENCE [LARGE SCALE GENOMIC DNA]</scope>
    <source>
        <strain evidence="6">B10K-IZ-033-81</strain>
        <tissue evidence="6">Muscle</tissue>
    </source>
</reference>
<evidence type="ECO:0000256" key="3">
    <source>
        <dbReference type="ARBA" id="ARBA00022782"/>
    </source>
</evidence>
<feature type="non-terminal residue" evidence="6">
    <location>
        <position position="194"/>
    </location>
</feature>
<feature type="signal peptide" evidence="5">
    <location>
        <begin position="1"/>
        <end position="23"/>
    </location>
</feature>
<dbReference type="PRINTS" id="PR00262">
    <property type="entry name" value="IL1HBGF"/>
</dbReference>
<dbReference type="PROSITE" id="PS00247">
    <property type="entry name" value="HBGF_FGF"/>
    <property type="match status" value="1"/>
</dbReference>
<dbReference type="EMBL" id="VZSW01001129">
    <property type="protein sequence ID" value="NXY36958.1"/>
    <property type="molecule type" value="Genomic_DNA"/>
</dbReference>
<evidence type="ECO:0000256" key="4">
    <source>
        <dbReference type="ARBA" id="ARBA00023246"/>
    </source>
</evidence>
<dbReference type="GO" id="GO:0008083">
    <property type="term" value="F:growth factor activity"/>
    <property type="evidence" value="ECO:0007669"/>
    <property type="project" value="InterPro"/>
</dbReference>
<dbReference type="InterPro" id="IPR008996">
    <property type="entry name" value="IL1/FGF"/>
</dbReference>
<dbReference type="GO" id="GO:0030154">
    <property type="term" value="P:cell differentiation"/>
    <property type="evidence" value="ECO:0007669"/>
    <property type="project" value="UniProtKB-KW"/>
</dbReference>
<keyword evidence="2" id="KW-0217">Developmental protein</keyword>
<dbReference type="GO" id="GO:0051781">
    <property type="term" value="P:positive regulation of cell division"/>
    <property type="evidence" value="ECO:0007669"/>
    <property type="project" value="UniProtKB-KW"/>
</dbReference>
<keyword evidence="5" id="KW-0732">Signal</keyword>
<dbReference type="InterPro" id="IPR002209">
    <property type="entry name" value="Fibroblast_GF_fam"/>
</dbReference>
<comment type="similarity">
    <text evidence="1 5">Belongs to the heparin-binding growth factors family.</text>
</comment>
<dbReference type="AlphaFoldDB" id="A0A7L4JAT9"/>
<comment type="caution">
    <text evidence="6">The sequence shown here is derived from an EMBL/GenBank/DDBJ whole genome shotgun (WGS) entry which is preliminary data.</text>
</comment>
<dbReference type="Gene3D" id="2.80.10.50">
    <property type="match status" value="1"/>
</dbReference>
<feature type="chain" id="PRO_5029952429" description="Fibroblast growth factor" evidence="5">
    <location>
        <begin position="24"/>
        <end position="194"/>
    </location>
</feature>
<dbReference type="SUPFAM" id="SSF50353">
    <property type="entry name" value="Cytokine"/>
    <property type="match status" value="1"/>
</dbReference>
<keyword evidence="4" id="KW-0497">Mitogen</keyword>
<evidence type="ECO:0000313" key="7">
    <source>
        <dbReference type="Proteomes" id="UP000572837"/>
    </source>
</evidence>
<accession>A0A7L4JAT9</accession>
<evidence type="ECO:0000256" key="1">
    <source>
        <dbReference type="ARBA" id="ARBA00007936"/>
    </source>
</evidence>
<dbReference type="PANTHER" id="PTHR11486">
    <property type="entry name" value="FIBROBLAST GROWTH FACTOR"/>
    <property type="match status" value="1"/>
</dbReference>
<dbReference type="Proteomes" id="UP000572837">
    <property type="component" value="Unassembled WGS sequence"/>
</dbReference>
<feature type="non-terminal residue" evidence="6">
    <location>
        <position position="1"/>
    </location>
</feature>
<evidence type="ECO:0000256" key="2">
    <source>
        <dbReference type="ARBA" id="ARBA00022473"/>
    </source>
</evidence>